<evidence type="ECO:0000313" key="2">
    <source>
        <dbReference type="Proteomes" id="UP000272729"/>
    </source>
</evidence>
<dbReference type="InterPro" id="IPR027417">
    <property type="entry name" value="P-loop_NTPase"/>
</dbReference>
<organism evidence="1 2">
    <name type="scientific">Saccharothrix variisporea</name>
    <dbReference type="NCBI Taxonomy" id="543527"/>
    <lineage>
        <taxon>Bacteria</taxon>
        <taxon>Bacillati</taxon>
        <taxon>Actinomycetota</taxon>
        <taxon>Actinomycetes</taxon>
        <taxon>Pseudonocardiales</taxon>
        <taxon>Pseudonocardiaceae</taxon>
        <taxon>Saccharothrix</taxon>
    </lineage>
</organism>
<comment type="caution">
    <text evidence="1">The sequence shown here is derived from an EMBL/GenBank/DDBJ whole genome shotgun (WGS) entry which is preliminary data.</text>
</comment>
<dbReference type="Pfam" id="PF13238">
    <property type="entry name" value="AAA_18"/>
    <property type="match status" value="1"/>
</dbReference>
<dbReference type="Gene3D" id="3.40.50.300">
    <property type="entry name" value="P-loop containing nucleotide triphosphate hydrolases"/>
    <property type="match status" value="2"/>
</dbReference>
<dbReference type="SUPFAM" id="SSF52540">
    <property type="entry name" value="P-loop containing nucleoside triphosphate hydrolases"/>
    <property type="match status" value="2"/>
</dbReference>
<dbReference type="EMBL" id="RBXR01000001">
    <property type="protein sequence ID" value="RKT67730.1"/>
    <property type="molecule type" value="Genomic_DNA"/>
</dbReference>
<reference evidence="1 2" key="1">
    <citation type="submission" date="2018-10" db="EMBL/GenBank/DDBJ databases">
        <title>Sequencing the genomes of 1000 actinobacteria strains.</title>
        <authorList>
            <person name="Klenk H.-P."/>
        </authorList>
    </citation>
    <scope>NUCLEOTIDE SEQUENCE [LARGE SCALE GENOMIC DNA]</scope>
    <source>
        <strain evidence="1 2">DSM 43911</strain>
    </source>
</reference>
<dbReference type="OrthoDB" id="7889077at2"/>
<protein>
    <submittedName>
        <fullName evidence="1">AAA domain-containing protein</fullName>
    </submittedName>
</protein>
<sequence length="344" mass="36543">MTEPVPVLWLCGPPGVGKSTVGWALHQRLRDSGVAAAYVDLDQLGICYPEPPSDPGRHRMQARNLDLVVAHLGAAGARCVVVAGVVDVTSGVPADLLPHATVTLGRLDTDPAVLRARLLERPAPADFVDLALAEASVVEPGVVFRVDTTRLPVSEVVDEVLSAAGDWLATPRVLWLCGATGVGKSTVGFAVYQRLLRAGHTAAYVDLDQIAGHGPLDHGLRARVVSDLWRTYRAAGARTLVLTGPVAEEAEVAVYAEVLPPIALYRLHASPDHLAARIASRAAGGSWAQPGDPLRDLPAADLRRITARAVAEAELLDQRALGHRIDTDDHDPEHLADVIAPKVW</sequence>
<name>A0A495X1D4_9PSEU</name>
<evidence type="ECO:0000313" key="1">
    <source>
        <dbReference type="EMBL" id="RKT67730.1"/>
    </source>
</evidence>
<gene>
    <name evidence="1" type="ORF">DFJ66_0906</name>
</gene>
<proteinExistence type="predicted"/>
<dbReference type="Proteomes" id="UP000272729">
    <property type="component" value="Unassembled WGS sequence"/>
</dbReference>
<keyword evidence="2" id="KW-1185">Reference proteome</keyword>
<dbReference type="AlphaFoldDB" id="A0A495X1D4"/>
<dbReference type="RefSeq" id="WP_121218221.1">
    <property type="nucleotide sequence ID" value="NZ_JBIUBA010000023.1"/>
</dbReference>
<accession>A0A495X1D4</accession>